<dbReference type="EMBL" id="JXUO01000007">
    <property type="protein sequence ID" value="KKZ15468.1"/>
    <property type="molecule type" value="Genomic_DNA"/>
</dbReference>
<sequence length="120" mass="13015">MTAALQEGKVLADKGYLSVQITPAAPLAAGTPLGYRHSHTMKNYLLAMVAKVLLHKRFSIATLFQVLKPTMGLETIRHHFPISALIHILSCLAAYTLAKSKVKIGTVAIPNPMPTIPRNC</sequence>
<feature type="domain" description="Transposase DDE" evidence="1">
    <location>
        <begin position="7"/>
        <end position="79"/>
    </location>
</feature>
<reference evidence="2 3" key="1">
    <citation type="submission" date="2015-01" db="EMBL/GenBank/DDBJ databases">
        <title>Lifestyle Evolution in Cyanobacterial Symbionts of Sponges.</title>
        <authorList>
            <person name="Burgsdorf I."/>
            <person name="Slaby B.M."/>
            <person name="Handley K.M."/>
            <person name="Haber M."/>
            <person name="Blom J."/>
            <person name="Marshall C.W."/>
            <person name="Gilbert J.A."/>
            <person name="Hentschel U."/>
            <person name="Steindler L."/>
        </authorList>
    </citation>
    <scope>NUCLEOTIDE SEQUENCE [LARGE SCALE GENOMIC DNA]</scope>
    <source>
        <strain evidence="2">142</strain>
    </source>
</reference>
<dbReference type="Pfam" id="PF13612">
    <property type="entry name" value="DDE_Tnp_1_3"/>
    <property type="match status" value="1"/>
</dbReference>
<dbReference type="AlphaFoldDB" id="A0A6N3XCP9"/>
<protein>
    <recommendedName>
        <fullName evidence="1">Transposase DDE domain-containing protein</fullName>
    </recommendedName>
</protein>
<evidence type="ECO:0000313" key="3">
    <source>
        <dbReference type="Proteomes" id="UP000035054"/>
    </source>
</evidence>
<name>A0A6N3XCP9_9SYNE</name>
<evidence type="ECO:0000313" key="2">
    <source>
        <dbReference type="EMBL" id="KKZ15468.1"/>
    </source>
</evidence>
<gene>
    <name evidence="2" type="ORF">TH68_00285</name>
</gene>
<dbReference type="InterPro" id="IPR025668">
    <property type="entry name" value="Tnp_DDE_dom"/>
</dbReference>
<organism evidence="2 3">
    <name type="scientific">Candidatus Synechococcus spongiarum 142</name>
    <dbReference type="NCBI Taxonomy" id="1608213"/>
    <lineage>
        <taxon>Bacteria</taxon>
        <taxon>Bacillati</taxon>
        <taxon>Cyanobacteriota</taxon>
        <taxon>Cyanophyceae</taxon>
        <taxon>Synechococcales</taxon>
        <taxon>Synechococcaceae</taxon>
        <taxon>Synechococcus</taxon>
    </lineage>
</organism>
<dbReference type="Proteomes" id="UP000035054">
    <property type="component" value="Unassembled WGS sequence"/>
</dbReference>
<accession>A0A6N3XCP9</accession>
<proteinExistence type="predicted"/>
<evidence type="ECO:0000259" key="1">
    <source>
        <dbReference type="Pfam" id="PF13612"/>
    </source>
</evidence>
<comment type="caution">
    <text evidence="2">The sequence shown here is derived from an EMBL/GenBank/DDBJ whole genome shotgun (WGS) entry which is preliminary data.</text>
</comment>